<dbReference type="NCBIfam" id="TIGR00283">
    <property type="entry name" value="arch_pth2"/>
    <property type="match status" value="1"/>
</dbReference>
<dbReference type="GO" id="GO:0004045">
    <property type="term" value="F:peptidyl-tRNA hydrolase activity"/>
    <property type="evidence" value="ECO:0007669"/>
    <property type="project" value="UniProtKB-EC"/>
</dbReference>
<comment type="catalytic activity">
    <reaction evidence="4">
        <text>an N-acyl-L-alpha-aminoacyl-tRNA + H2O = an N-acyl-L-amino acid + a tRNA + H(+)</text>
        <dbReference type="Rhea" id="RHEA:54448"/>
        <dbReference type="Rhea" id="RHEA-COMP:10123"/>
        <dbReference type="Rhea" id="RHEA-COMP:13883"/>
        <dbReference type="ChEBI" id="CHEBI:15377"/>
        <dbReference type="ChEBI" id="CHEBI:15378"/>
        <dbReference type="ChEBI" id="CHEBI:59874"/>
        <dbReference type="ChEBI" id="CHEBI:78442"/>
        <dbReference type="ChEBI" id="CHEBI:138191"/>
        <dbReference type="EC" id="3.1.1.29"/>
    </reaction>
</comment>
<gene>
    <name evidence="6" type="ORF">PSFLO_00381</name>
</gene>
<dbReference type="Proteomes" id="UP000323386">
    <property type="component" value="Unassembled WGS sequence"/>
</dbReference>
<evidence type="ECO:0000313" key="7">
    <source>
        <dbReference type="Proteomes" id="UP000323386"/>
    </source>
</evidence>
<feature type="compositionally biased region" description="Acidic residues" evidence="5">
    <location>
        <begin position="46"/>
        <end position="60"/>
    </location>
</feature>
<dbReference type="PANTHER" id="PTHR12649">
    <property type="entry name" value="PEPTIDYL-TRNA HYDROLASE 2"/>
    <property type="match status" value="1"/>
</dbReference>
<dbReference type="InterPro" id="IPR002833">
    <property type="entry name" value="PTH2"/>
</dbReference>
<dbReference type="InterPro" id="IPR023476">
    <property type="entry name" value="Pep_tRNA_hydro_II_dom_sf"/>
</dbReference>
<evidence type="ECO:0000256" key="3">
    <source>
        <dbReference type="ARBA" id="ARBA00038050"/>
    </source>
</evidence>
<dbReference type="AlphaFoldDB" id="A0A5C3EST2"/>
<dbReference type="EMBL" id="OOIP01000001">
    <property type="protein sequence ID" value="SPO34910.1"/>
    <property type="molecule type" value="Genomic_DNA"/>
</dbReference>
<comment type="similarity">
    <text evidence="3">Belongs to the PTH2 family.</text>
</comment>
<keyword evidence="2 6" id="KW-0378">Hydrolase</keyword>
<name>A0A5C3EST2_9BASI</name>
<evidence type="ECO:0000256" key="4">
    <source>
        <dbReference type="ARBA" id="ARBA00048707"/>
    </source>
</evidence>
<accession>A0A5C3EST2</accession>
<evidence type="ECO:0000313" key="6">
    <source>
        <dbReference type="EMBL" id="SPO34910.1"/>
    </source>
</evidence>
<feature type="region of interest" description="Disordered" evidence="5">
    <location>
        <begin position="39"/>
        <end position="67"/>
    </location>
</feature>
<dbReference type="FunFam" id="3.40.1490.10:FF:000001">
    <property type="entry name" value="Peptidyl-tRNA hydrolase 2"/>
    <property type="match status" value="1"/>
</dbReference>
<evidence type="ECO:0000256" key="2">
    <source>
        <dbReference type="ARBA" id="ARBA00022801"/>
    </source>
</evidence>
<dbReference type="EC" id="3.1.1.29" evidence="1"/>
<proteinExistence type="inferred from homology"/>
<keyword evidence="7" id="KW-1185">Reference proteome</keyword>
<sequence>MTTPAPLLAAVGLCSLTVGYWLGMGRSLLSYNAQSRSIASRRDHDSDDSDLSDYDDDAADLSDKKHTTLNPNEECKMVLLVRMDLKMEKGKIAAQCGHATLAAYKAALKQTPQLVKQWERLGQAKVALKCPDEATMKGLEAKARSLGLAARSIIDAGRTQIAPNSRTVLGIGPAPVSLVNEITGHLKLL</sequence>
<evidence type="ECO:0000256" key="1">
    <source>
        <dbReference type="ARBA" id="ARBA00013260"/>
    </source>
</evidence>
<reference evidence="6 7" key="1">
    <citation type="submission" date="2018-03" db="EMBL/GenBank/DDBJ databases">
        <authorList>
            <person name="Guldener U."/>
        </authorList>
    </citation>
    <scope>NUCLEOTIDE SEQUENCE [LARGE SCALE GENOMIC DNA]</scope>
    <source>
        <strain evidence="6 7">DAOM196992</strain>
    </source>
</reference>
<dbReference type="Pfam" id="PF01981">
    <property type="entry name" value="PTH2"/>
    <property type="match status" value="1"/>
</dbReference>
<protein>
    <recommendedName>
        <fullName evidence="1">peptidyl-tRNA hydrolase</fullName>
        <ecNumber evidence="1">3.1.1.29</ecNumber>
    </recommendedName>
</protein>
<dbReference type="CDD" id="cd02430">
    <property type="entry name" value="PTH2"/>
    <property type="match status" value="1"/>
</dbReference>
<dbReference type="GO" id="GO:0005829">
    <property type="term" value="C:cytosol"/>
    <property type="evidence" value="ECO:0007669"/>
    <property type="project" value="TreeGrafter"/>
</dbReference>
<evidence type="ECO:0000256" key="5">
    <source>
        <dbReference type="SAM" id="MobiDB-lite"/>
    </source>
</evidence>
<organism evidence="6 7">
    <name type="scientific">Pseudozyma flocculosa</name>
    <dbReference type="NCBI Taxonomy" id="84751"/>
    <lineage>
        <taxon>Eukaryota</taxon>
        <taxon>Fungi</taxon>
        <taxon>Dikarya</taxon>
        <taxon>Basidiomycota</taxon>
        <taxon>Ustilaginomycotina</taxon>
        <taxon>Ustilaginomycetes</taxon>
        <taxon>Ustilaginales</taxon>
        <taxon>Ustilaginaceae</taxon>
        <taxon>Pseudozyma</taxon>
    </lineage>
</organism>
<dbReference type="SUPFAM" id="SSF102462">
    <property type="entry name" value="Peptidyl-tRNA hydrolase II"/>
    <property type="match status" value="1"/>
</dbReference>
<dbReference type="OrthoDB" id="1733656at2759"/>
<dbReference type="PANTHER" id="PTHR12649:SF11">
    <property type="entry name" value="PEPTIDYL-TRNA HYDROLASE 2, MITOCHONDRIAL"/>
    <property type="match status" value="1"/>
</dbReference>
<dbReference type="Gene3D" id="3.40.1490.10">
    <property type="entry name" value="Bit1"/>
    <property type="match status" value="1"/>
</dbReference>